<feature type="domain" description="FLYWCH-type" evidence="5">
    <location>
        <begin position="15"/>
        <end position="81"/>
    </location>
</feature>
<gene>
    <name evidence="6" type="ORF">niasHT_004650</name>
</gene>
<feature type="region of interest" description="Disordered" evidence="4">
    <location>
        <begin position="170"/>
        <end position="200"/>
    </location>
</feature>
<evidence type="ECO:0000313" key="7">
    <source>
        <dbReference type="Proteomes" id="UP001620626"/>
    </source>
</evidence>
<evidence type="ECO:0000256" key="4">
    <source>
        <dbReference type="SAM" id="MobiDB-lite"/>
    </source>
</evidence>
<protein>
    <recommendedName>
        <fullName evidence="5">FLYWCH-type domain-containing protein</fullName>
    </recommendedName>
</protein>
<evidence type="ECO:0000313" key="6">
    <source>
        <dbReference type="EMBL" id="KAL3124061.1"/>
    </source>
</evidence>
<feature type="compositionally biased region" description="Low complexity" evidence="4">
    <location>
        <begin position="379"/>
        <end position="394"/>
    </location>
</feature>
<feature type="compositionally biased region" description="Polar residues" evidence="4">
    <location>
        <begin position="444"/>
        <end position="454"/>
    </location>
</feature>
<dbReference type="Pfam" id="PF04500">
    <property type="entry name" value="FLYWCH"/>
    <property type="match status" value="1"/>
</dbReference>
<keyword evidence="3" id="KW-0862">Zinc</keyword>
<accession>A0ABD2M9D4</accession>
<dbReference type="GO" id="GO:0008270">
    <property type="term" value="F:zinc ion binding"/>
    <property type="evidence" value="ECO:0007669"/>
    <property type="project" value="UniProtKB-KW"/>
</dbReference>
<proteinExistence type="predicted"/>
<organism evidence="6 7">
    <name type="scientific">Heterodera trifolii</name>
    <dbReference type="NCBI Taxonomy" id="157864"/>
    <lineage>
        <taxon>Eukaryota</taxon>
        <taxon>Metazoa</taxon>
        <taxon>Ecdysozoa</taxon>
        <taxon>Nematoda</taxon>
        <taxon>Chromadorea</taxon>
        <taxon>Rhabditida</taxon>
        <taxon>Tylenchina</taxon>
        <taxon>Tylenchomorpha</taxon>
        <taxon>Tylenchoidea</taxon>
        <taxon>Heteroderidae</taxon>
        <taxon>Heteroderinae</taxon>
        <taxon>Heterodera</taxon>
    </lineage>
</organism>
<dbReference type="Proteomes" id="UP001620626">
    <property type="component" value="Unassembled WGS sequence"/>
</dbReference>
<dbReference type="InterPro" id="IPR007588">
    <property type="entry name" value="Znf_FLYWCH"/>
</dbReference>
<dbReference type="Gene3D" id="2.20.25.240">
    <property type="match status" value="1"/>
</dbReference>
<sequence length="572" mass="61576">MHQFQRYDPAQPRTVTSFKGNQKLIFEGYRYNIHHIVPAKGVKTWRCVCAKKLTCSRSWCKGRAETWDDDGQGISKGEHNHPAEHEVAELEYFKSQLILAAIASPNANLNELIDEAIGFMSEGVSFGSRESLKKSLTVARKAAENGGFKLKCYKSSDKPFKSLAYNNIVQPQQQQQQQQQKQEQPLPGGTTEVPKKAMPCATPPKNGIKAKCHNPNMDNDDSNAHVMTLLSLAKQCRENRMQEKGPPLFGATSCSPPSCRAPSVASLSLLDSSGFHSGASLNCSTTCPSPSPIPNSSPSSTFLFAAVAAAAAAAALNSNKSNTNSTKRGAGMALIGQKRGTERTDAKLSDAAGGQIGTNSAEMPSKYGTNQTMGESKNRSNGTNNNNKNNNNNNQLQNAQIVQRKKARVNSIFDRLSTKAAEAATKASSSEETSKKERRDDTHQFNVAETQTDNGTDEVKGNSANDHTNKGVNGWRVVRICCCGDRGKCTRGLKRKRSASPAEAGDFEENATTMAPPVEEHSPPPSASSSVENQPQQNGTMAEEENGGKEGIGGMAMPKTNSVGKAQGNCYE</sequence>
<keyword evidence="2" id="KW-0863">Zinc-finger</keyword>
<feature type="compositionally biased region" description="Low complexity" evidence="4">
    <location>
        <begin position="317"/>
        <end position="327"/>
    </location>
</feature>
<dbReference type="EMBL" id="JBICBT010000078">
    <property type="protein sequence ID" value="KAL3124061.1"/>
    <property type="molecule type" value="Genomic_DNA"/>
</dbReference>
<feature type="compositionally biased region" description="Basic and acidic residues" evidence="4">
    <location>
        <begin position="339"/>
        <end position="348"/>
    </location>
</feature>
<evidence type="ECO:0000256" key="3">
    <source>
        <dbReference type="ARBA" id="ARBA00022833"/>
    </source>
</evidence>
<name>A0ABD2M9D4_9BILA</name>
<dbReference type="AlphaFoldDB" id="A0ABD2M9D4"/>
<feature type="region of interest" description="Disordered" evidence="4">
    <location>
        <begin position="317"/>
        <end position="394"/>
    </location>
</feature>
<reference evidence="6 7" key="1">
    <citation type="submission" date="2024-10" db="EMBL/GenBank/DDBJ databases">
        <authorList>
            <person name="Kim D."/>
        </authorList>
    </citation>
    <scope>NUCLEOTIDE SEQUENCE [LARGE SCALE GENOMIC DNA]</scope>
    <source>
        <strain evidence="6">BH-2024</strain>
    </source>
</reference>
<feature type="compositionally biased region" description="Low complexity" evidence="4">
    <location>
        <begin position="418"/>
        <end position="431"/>
    </location>
</feature>
<keyword evidence="7" id="KW-1185">Reference proteome</keyword>
<evidence type="ECO:0000256" key="1">
    <source>
        <dbReference type="ARBA" id="ARBA00022723"/>
    </source>
</evidence>
<evidence type="ECO:0000259" key="5">
    <source>
        <dbReference type="Pfam" id="PF04500"/>
    </source>
</evidence>
<evidence type="ECO:0000256" key="2">
    <source>
        <dbReference type="ARBA" id="ARBA00022771"/>
    </source>
</evidence>
<feature type="region of interest" description="Disordered" evidence="4">
    <location>
        <begin position="491"/>
        <end position="572"/>
    </location>
</feature>
<feature type="compositionally biased region" description="Polar residues" evidence="4">
    <location>
        <begin position="357"/>
        <end position="375"/>
    </location>
</feature>
<comment type="caution">
    <text evidence="6">The sequence shown here is derived from an EMBL/GenBank/DDBJ whole genome shotgun (WGS) entry which is preliminary data.</text>
</comment>
<feature type="compositionally biased region" description="Low complexity" evidence="4">
    <location>
        <begin position="170"/>
        <end position="184"/>
    </location>
</feature>
<feature type="compositionally biased region" description="Basic and acidic residues" evidence="4">
    <location>
        <begin position="432"/>
        <end position="443"/>
    </location>
</feature>
<keyword evidence="1" id="KW-0479">Metal-binding</keyword>
<feature type="region of interest" description="Disordered" evidence="4">
    <location>
        <begin position="418"/>
        <end position="470"/>
    </location>
</feature>